<dbReference type="GO" id="GO:0006646">
    <property type="term" value="P:phosphatidylethanolamine biosynthetic process"/>
    <property type="evidence" value="ECO:0007669"/>
    <property type="project" value="UniProtKB-UniPathway"/>
</dbReference>
<dbReference type="PANTHER" id="PTHR45780:SF2">
    <property type="entry name" value="ETHANOLAMINE-PHOSPHATE CYTIDYLYLTRANSFERASE"/>
    <property type="match status" value="1"/>
</dbReference>
<dbReference type="STRING" id="284590.Q6CST2"/>
<evidence type="ECO:0000313" key="14">
    <source>
        <dbReference type="Proteomes" id="UP000000598"/>
    </source>
</evidence>
<keyword evidence="14" id="KW-1185">Reference proteome</keyword>
<dbReference type="Gene3D" id="3.40.50.620">
    <property type="entry name" value="HUPs"/>
    <property type="match status" value="2"/>
</dbReference>
<dbReference type="InParanoid" id="Q6CST2"/>
<dbReference type="InterPro" id="IPR004821">
    <property type="entry name" value="Cyt_trans-like"/>
</dbReference>
<dbReference type="PaxDb" id="284590-Q6CST2"/>
<keyword evidence="3" id="KW-0444">Lipid biosynthesis</keyword>
<organism evidence="13 14">
    <name type="scientific">Kluyveromyces lactis (strain ATCC 8585 / CBS 2359 / DSM 70799 / NBRC 1267 / NRRL Y-1140 / WM37)</name>
    <name type="common">Yeast</name>
    <name type="synonym">Candida sphaerica</name>
    <dbReference type="NCBI Taxonomy" id="284590"/>
    <lineage>
        <taxon>Eukaryota</taxon>
        <taxon>Fungi</taxon>
        <taxon>Dikarya</taxon>
        <taxon>Ascomycota</taxon>
        <taxon>Saccharomycotina</taxon>
        <taxon>Saccharomycetes</taxon>
        <taxon>Saccharomycetales</taxon>
        <taxon>Saccharomycetaceae</taxon>
        <taxon>Kluyveromyces</taxon>
    </lineage>
</organism>
<dbReference type="eggNOG" id="KOG2803">
    <property type="taxonomic scope" value="Eukaryota"/>
</dbReference>
<dbReference type="OMA" id="QCKYINA"/>
<dbReference type="PANTHER" id="PTHR45780">
    <property type="entry name" value="ETHANOLAMINE-PHOSPHATE CYTIDYLYLTRANSFERASE"/>
    <property type="match status" value="1"/>
</dbReference>
<keyword evidence="5" id="KW-0548">Nucleotidyltransferase</keyword>
<dbReference type="Pfam" id="PF01467">
    <property type="entry name" value="CTP_transf_like"/>
    <property type="match status" value="1"/>
</dbReference>
<evidence type="ECO:0000256" key="5">
    <source>
        <dbReference type="ARBA" id="ARBA00022695"/>
    </source>
</evidence>
<comment type="similarity">
    <text evidence="2">Belongs to the cytidylyltransferase family.</text>
</comment>
<protein>
    <recommendedName>
        <fullName evidence="10">ethanolamine-phosphate cytidylyltransferase</fullName>
        <ecNumber evidence="10">2.7.7.14</ecNumber>
    </recommendedName>
    <alternativeName>
        <fullName evidence="11">CTP:phosphoethanolamine cytidylyltransferase</fullName>
    </alternativeName>
</protein>
<dbReference type="HOGENOM" id="CLU_031246_1_0_1"/>
<dbReference type="AlphaFoldDB" id="Q6CST2"/>
<evidence type="ECO:0000256" key="2">
    <source>
        <dbReference type="ARBA" id="ARBA00010101"/>
    </source>
</evidence>
<proteinExistence type="inferred from homology"/>
<comment type="pathway">
    <text evidence="9">Phospholipid metabolism; phosphatidylethanolamine biosynthesis; phosphatidylethanolamine from ethanolamine: step 2/3.</text>
</comment>
<dbReference type="InterPro" id="IPR014729">
    <property type="entry name" value="Rossmann-like_a/b/a_fold"/>
</dbReference>
<dbReference type="UniPathway" id="UPA00558">
    <property type="reaction ID" value="UER00742"/>
</dbReference>
<dbReference type="GO" id="GO:0004306">
    <property type="term" value="F:ethanolamine-phosphate cytidylyltransferase activity"/>
    <property type="evidence" value="ECO:0007669"/>
    <property type="project" value="UniProtKB-EC"/>
</dbReference>
<evidence type="ECO:0000256" key="3">
    <source>
        <dbReference type="ARBA" id="ARBA00022516"/>
    </source>
</evidence>
<reference evidence="13 14" key="1">
    <citation type="journal article" date="2004" name="Nature">
        <title>Genome evolution in yeasts.</title>
        <authorList>
            <consortium name="Genolevures"/>
            <person name="Dujon B."/>
            <person name="Sherman D."/>
            <person name="Fischer G."/>
            <person name="Durrens P."/>
            <person name="Casaregola S."/>
            <person name="Lafontaine I."/>
            <person name="de Montigny J."/>
            <person name="Marck C."/>
            <person name="Neuveglise C."/>
            <person name="Talla E."/>
            <person name="Goffard N."/>
            <person name="Frangeul L."/>
            <person name="Aigle M."/>
            <person name="Anthouard V."/>
            <person name="Babour A."/>
            <person name="Barbe V."/>
            <person name="Barnay S."/>
            <person name="Blanchin S."/>
            <person name="Beckerich J.M."/>
            <person name="Beyne E."/>
            <person name="Bleykasten C."/>
            <person name="Boisrame A."/>
            <person name="Boyer J."/>
            <person name="Cattolico L."/>
            <person name="Confanioleri F."/>
            <person name="de Daruvar A."/>
            <person name="Despons L."/>
            <person name="Fabre E."/>
            <person name="Fairhead C."/>
            <person name="Ferry-Dumazet H."/>
            <person name="Groppi A."/>
            <person name="Hantraye F."/>
            <person name="Hennequin C."/>
            <person name="Jauniaux N."/>
            <person name="Joyet P."/>
            <person name="Kachouri R."/>
            <person name="Kerrest A."/>
            <person name="Koszul R."/>
            <person name="Lemaire M."/>
            <person name="Lesur I."/>
            <person name="Ma L."/>
            <person name="Muller H."/>
            <person name="Nicaud J.M."/>
            <person name="Nikolski M."/>
            <person name="Oztas S."/>
            <person name="Ozier-Kalogeropoulos O."/>
            <person name="Pellenz S."/>
            <person name="Potier S."/>
            <person name="Richard G.F."/>
            <person name="Straub M.L."/>
            <person name="Suleau A."/>
            <person name="Swennene D."/>
            <person name="Tekaia F."/>
            <person name="Wesolowski-Louvel M."/>
            <person name="Westhof E."/>
            <person name="Wirth B."/>
            <person name="Zeniou-Meyer M."/>
            <person name="Zivanovic I."/>
            <person name="Bolotin-Fukuhara M."/>
            <person name="Thierry A."/>
            <person name="Bouchier C."/>
            <person name="Caudron B."/>
            <person name="Scarpelli C."/>
            <person name="Gaillardin C."/>
            <person name="Weissenbach J."/>
            <person name="Wincker P."/>
            <person name="Souciet J.L."/>
        </authorList>
    </citation>
    <scope>NUCLEOTIDE SEQUENCE [LARGE SCALE GENOMIC DNA]</scope>
    <source>
        <strain evidence="14">ATCC 8585 / CBS 2359 / DSM 70799 / NBRC 1267 / NRRL Y-1140 / WM37</strain>
    </source>
</reference>
<evidence type="ECO:0000313" key="13">
    <source>
        <dbReference type="EMBL" id="CAH01858.1"/>
    </source>
</evidence>
<comment type="pathway">
    <text evidence="1">Lipid metabolism.</text>
</comment>
<dbReference type="Proteomes" id="UP000000598">
    <property type="component" value="Chromosome C"/>
</dbReference>
<keyword evidence="8" id="KW-1208">Phospholipid metabolism</keyword>
<gene>
    <name evidence="13" type="ORF">KLLA0_C18139g</name>
</gene>
<sequence length="308" mass="35389">MVELYENRVWIDGCFDFTHHGHSGAILQARRTIPKDQRDGSLLICGVHNDADIEHHKGGKPVIHEQERYYHTESNKWCDQVVKDAPYVTEPEVLDSYGCKYVVHGDDITTDANGEDCYQQMKDNGRFKVVKRTEGVSTTEIIDRILRNVPQTNQQKASVDRELLTMYSTDKSGYEPWSWVFGQNFEDVIVEGTGSVSDQNWVVVEEPDGFDLFNVGHIQELQKWKEAGKRVCCSMYTDKDVFMTLEERTLSVLSCNVVDGVLLYPVSRDTTTAKTITTSLKDNIIQRINHDRDHYIERNIKKGITYEN</sequence>
<dbReference type="CDD" id="cd02174">
    <property type="entry name" value="CCT"/>
    <property type="match status" value="1"/>
</dbReference>
<feature type="domain" description="Cytidyltransferase-like" evidence="12">
    <location>
        <begin position="11"/>
        <end position="144"/>
    </location>
</feature>
<accession>Q6CST2</accession>
<evidence type="ECO:0000256" key="1">
    <source>
        <dbReference type="ARBA" id="ARBA00005189"/>
    </source>
</evidence>
<evidence type="ECO:0000256" key="9">
    <source>
        <dbReference type="ARBA" id="ARBA00024191"/>
    </source>
</evidence>
<dbReference type="EMBL" id="CR382123">
    <property type="protein sequence ID" value="CAH01858.1"/>
    <property type="molecule type" value="Genomic_DNA"/>
</dbReference>
<dbReference type="GO" id="GO:0005737">
    <property type="term" value="C:cytoplasm"/>
    <property type="evidence" value="ECO:0007669"/>
    <property type="project" value="TreeGrafter"/>
</dbReference>
<dbReference type="InterPro" id="IPR044608">
    <property type="entry name" value="Ect1/PCYT2"/>
</dbReference>
<keyword evidence="7" id="KW-0594">Phospholipid biosynthesis</keyword>
<evidence type="ECO:0000256" key="6">
    <source>
        <dbReference type="ARBA" id="ARBA00023098"/>
    </source>
</evidence>
<evidence type="ECO:0000259" key="12">
    <source>
        <dbReference type="Pfam" id="PF01467"/>
    </source>
</evidence>
<dbReference type="FunCoup" id="Q6CST2">
    <property type="interactions" value="583"/>
</dbReference>
<keyword evidence="4" id="KW-0808">Transferase</keyword>
<evidence type="ECO:0000256" key="11">
    <source>
        <dbReference type="ARBA" id="ARBA00031473"/>
    </source>
</evidence>
<dbReference type="InterPro" id="IPR041723">
    <property type="entry name" value="CCT"/>
</dbReference>
<name>Q6CST2_KLULA</name>
<dbReference type="EC" id="2.7.7.14" evidence="10"/>
<evidence type="ECO:0000256" key="10">
    <source>
        <dbReference type="ARBA" id="ARBA00024221"/>
    </source>
</evidence>
<keyword evidence="6" id="KW-0443">Lipid metabolism</keyword>
<evidence type="ECO:0000256" key="8">
    <source>
        <dbReference type="ARBA" id="ARBA00023264"/>
    </source>
</evidence>
<evidence type="ECO:0000256" key="4">
    <source>
        <dbReference type="ARBA" id="ARBA00022679"/>
    </source>
</evidence>
<dbReference type="SUPFAM" id="SSF52374">
    <property type="entry name" value="Nucleotidylyl transferase"/>
    <property type="match status" value="2"/>
</dbReference>
<evidence type="ECO:0000256" key="7">
    <source>
        <dbReference type="ARBA" id="ARBA00023209"/>
    </source>
</evidence>
<dbReference type="KEGG" id="kla:KLLA0_C18139g"/>